<reference evidence="2 3" key="1">
    <citation type="submission" date="2011-08" db="EMBL/GenBank/DDBJ databases">
        <authorList>
            <person name="Weinstock G."/>
            <person name="Sodergren E."/>
            <person name="Clifton S."/>
            <person name="Fulton L."/>
            <person name="Fulton B."/>
            <person name="Courtney L."/>
            <person name="Fronick C."/>
            <person name="Harrison M."/>
            <person name="Strong C."/>
            <person name="Farmer C."/>
            <person name="Delahaunty K."/>
            <person name="Markovic C."/>
            <person name="Hall O."/>
            <person name="Minx P."/>
            <person name="Tomlinson C."/>
            <person name="Mitreva M."/>
            <person name="Hou S."/>
            <person name="Chen J."/>
            <person name="Wollam A."/>
            <person name="Pepin K.H."/>
            <person name="Johnson M."/>
            <person name="Bhonagiri V."/>
            <person name="Zhang X."/>
            <person name="Suruliraj S."/>
            <person name="Warren W."/>
            <person name="Chinwalla A."/>
            <person name="Mardis E.R."/>
            <person name="Wilson R.K."/>
        </authorList>
    </citation>
    <scope>NUCLEOTIDE SEQUENCE [LARGE SCALE GENOMIC DNA]</scope>
    <source>
        <strain evidence="2 3">ATCC 33091</strain>
    </source>
</reference>
<sequence length="179" mass="20927">MRKRQNRMIFGAFLFFERVRTMKLYQLTDNYLRVQELLEENKTEAVEDTLDALTDGFHDKAENIVKIIKSLAADAEMAGKEAKRLLKRKQALENNVQKLKNYLQTEMERMEIRKINSTLFTIQIQKNPASVEIVDEALLKPFFLLQEPKIDKKRIAEILKSGEEVKGARLVESESIRIR</sequence>
<evidence type="ECO:0000256" key="1">
    <source>
        <dbReference type="SAM" id="Coils"/>
    </source>
</evidence>
<dbReference type="EMBL" id="AGCN01000014">
    <property type="protein sequence ID" value="EHN62095.1"/>
    <property type="molecule type" value="Genomic_DNA"/>
</dbReference>
<evidence type="ECO:0008006" key="4">
    <source>
        <dbReference type="Google" id="ProtNLM"/>
    </source>
</evidence>
<dbReference type="InterPro" id="IPR008840">
    <property type="entry name" value="Sipho_Gp157"/>
</dbReference>
<dbReference type="Pfam" id="PF05565">
    <property type="entry name" value="Sipho_Gp157"/>
    <property type="match status" value="1"/>
</dbReference>
<organism evidence="2 3">
    <name type="scientific">Listeria innocua ATCC 33091</name>
    <dbReference type="NCBI Taxonomy" id="1002366"/>
    <lineage>
        <taxon>Bacteria</taxon>
        <taxon>Bacillati</taxon>
        <taxon>Bacillota</taxon>
        <taxon>Bacilli</taxon>
        <taxon>Bacillales</taxon>
        <taxon>Listeriaceae</taxon>
        <taxon>Listeria</taxon>
    </lineage>
</organism>
<dbReference type="Proteomes" id="UP000003597">
    <property type="component" value="Unassembled WGS sequence"/>
</dbReference>
<evidence type="ECO:0000313" key="2">
    <source>
        <dbReference type="EMBL" id="EHN62095.1"/>
    </source>
</evidence>
<gene>
    <name evidence="2" type="ORF">HMPREF0557_00649</name>
</gene>
<comment type="caution">
    <text evidence="2">The sequence shown here is derived from an EMBL/GenBank/DDBJ whole genome shotgun (WGS) entry which is preliminary data.</text>
</comment>
<evidence type="ECO:0000313" key="3">
    <source>
        <dbReference type="Proteomes" id="UP000003597"/>
    </source>
</evidence>
<protein>
    <recommendedName>
        <fullName evidence="4">Siphovirus Gp157 family protein</fullName>
    </recommendedName>
</protein>
<accession>A0AB72ZAZ9</accession>
<dbReference type="AlphaFoldDB" id="A0AB72ZAZ9"/>
<proteinExistence type="predicted"/>
<keyword evidence="1" id="KW-0175">Coiled coil</keyword>
<name>A0AB72ZAZ9_LISIO</name>
<keyword evidence="3" id="KW-1185">Reference proteome</keyword>
<feature type="coiled-coil region" evidence="1">
    <location>
        <begin position="75"/>
        <end position="109"/>
    </location>
</feature>